<dbReference type="SUPFAM" id="SSF50978">
    <property type="entry name" value="WD40 repeat-like"/>
    <property type="match status" value="1"/>
</dbReference>
<evidence type="ECO:0000256" key="2">
    <source>
        <dbReference type="ARBA" id="ARBA00038279"/>
    </source>
</evidence>
<dbReference type="GO" id="GO:0030576">
    <property type="term" value="P:Cajal body organization"/>
    <property type="evidence" value="ECO:0007669"/>
    <property type="project" value="TreeGrafter"/>
</dbReference>
<reference evidence="7" key="1">
    <citation type="submission" date="2023-06" db="EMBL/GenBank/DDBJ databases">
        <title>Male Hemibagrus guttatus genome.</title>
        <authorList>
            <person name="Bian C."/>
        </authorList>
    </citation>
    <scope>NUCLEOTIDE SEQUENCE</scope>
    <source>
        <strain evidence="7">Male_cb2023</strain>
        <tissue evidence="7">Muscle</tissue>
    </source>
</reference>
<dbReference type="GO" id="GO:0003723">
    <property type="term" value="F:RNA binding"/>
    <property type="evidence" value="ECO:0007669"/>
    <property type="project" value="TreeGrafter"/>
</dbReference>
<dbReference type="InterPro" id="IPR036322">
    <property type="entry name" value="WD40_repeat_dom_sf"/>
</dbReference>
<sequence length="710" mass="78074">MLQTTSLDHLPCPDTTASARISACLTDIPSRMMAHQLKLNPSKTELLVIPDDSSPAQDLAIFLNNSMISPSATACKLGVTMDNQLSFSSHVTNVTRSSARISFKTLMLASKANNEPAPSYLKALITPGTAPRSLRSASTARLVPPSLRAQDSGTERGASMSDPGTCSNGGTGQEADGNSPYAEPLPSCTEEEAQSAAKQPPFGEGMEIDFSQPETFTETLTRVSEGQDADGIPDAIAPLHLSVQFSHIHYFDKILFSQSEDAGERPGELTQNNEDGQENEETFTATERREDGGGDEQENTEPELNEYQHQYLGLDFSQNLQMLTGSWAEFTQTPENYLRGCKWAPDGSCILSNSADNVLRVYNLPPELYSSSWDLLSEMSPVLRMPEGDTVYDYCWFPKMSSLDPDTCFIASSSRDNPVHIWDAFHGNLRATFRPYNHLDELTAAYSLCFSLDGSQLYCGFDKMVRVFYTERPGRDCEQRPTVVKKQGQSGIISCMAFSPSQPVYACGSYSRTVGLYSCEDGSMLAFLPQRHHGGITHLLFSPDGNQLYTGGRKVGCESQDPEILCWDLREPSRVLFSLPRNVSTNQRIYFDLDPSGRYLVSGDTTGMISVWDTLTAPPDGNEEVLRPVLQFQAHTDCTNGISLHPFMPLVASCSGQRQFSWPGDSSDSDEDEDRMMTSSNIREDNGLVLWWAGPLGSTNEQGQEEGITA</sequence>
<comment type="similarity">
    <text evidence="2">Belongs to the TCAB1 family.</text>
</comment>
<name>A0AAE0R7M0_9TELE</name>
<comment type="caution">
    <text evidence="7">The sequence shown here is derived from an EMBL/GenBank/DDBJ whole genome shotgun (WGS) entry which is preliminary data.</text>
</comment>
<feature type="region of interest" description="Disordered" evidence="6">
    <location>
        <begin position="131"/>
        <end position="208"/>
    </location>
</feature>
<dbReference type="EMBL" id="JAUCMX010000005">
    <property type="protein sequence ID" value="KAK3546104.1"/>
    <property type="molecule type" value="Genomic_DNA"/>
</dbReference>
<evidence type="ECO:0000256" key="6">
    <source>
        <dbReference type="SAM" id="MobiDB-lite"/>
    </source>
</evidence>
<evidence type="ECO:0000313" key="8">
    <source>
        <dbReference type="Proteomes" id="UP001274896"/>
    </source>
</evidence>
<comment type="subunit">
    <text evidence="5">Component of the telomerase holoenzyme complex composed of one molecule of TERT, one molecule of WRAP53/TCAB1, two molecules of H/ACA ribonucleoprotein complex subunits DKC1, NOP10, NHP2 and GAR1, and a telomerase RNA template component (TERC). The telomerase holoenzyme complex is associated with TEP1, SMG6/EST1A and POT1. Interacts with the chaperonin-containing T-complex (TRiC) complex; which mediates the folding of WRAP53/TCAB1. Interacts with COIL. Interacts with SMN1. Interacts with RNF8. Interacts with histone H2AX.</text>
</comment>
<accession>A0AAE0R7M0</accession>
<comment type="subcellular location">
    <subcellularLocation>
        <location evidence="1">Nucleus</location>
        <location evidence="1">Cajal body</location>
    </subcellularLocation>
</comment>
<evidence type="ECO:0000256" key="5">
    <source>
        <dbReference type="ARBA" id="ARBA00046543"/>
    </source>
</evidence>
<dbReference type="SMART" id="SM00320">
    <property type="entry name" value="WD40"/>
    <property type="match status" value="7"/>
</dbReference>
<proteinExistence type="inferred from homology"/>
<dbReference type="AlphaFoldDB" id="A0AAE0R7M0"/>
<keyword evidence="8" id="KW-1185">Reference proteome</keyword>
<evidence type="ECO:0000256" key="1">
    <source>
        <dbReference type="ARBA" id="ARBA00004408"/>
    </source>
</evidence>
<dbReference type="Pfam" id="PF00400">
    <property type="entry name" value="WD40"/>
    <property type="match status" value="3"/>
</dbReference>
<evidence type="ECO:0000256" key="4">
    <source>
        <dbReference type="ARBA" id="ARBA00041558"/>
    </source>
</evidence>
<dbReference type="InterPro" id="IPR015943">
    <property type="entry name" value="WD40/YVTN_repeat-like_dom_sf"/>
</dbReference>
<dbReference type="Proteomes" id="UP001274896">
    <property type="component" value="Unassembled WGS sequence"/>
</dbReference>
<organism evidence="7 8">
    <name type="scientific">Hemibagrus guttatus</name>
    <dbReference type="NCBI Taxonomy" id="175788"/>
    <lineage>
        <taxon>Eukaryota</taxon>
        <taxon>Metazoa</taxon>
        <taxon>Chordata</taxon>
        <taxon>Craniata</taxon>
        <taxon>Vertebrata</taxon>
        <taxon>Euteleostomi</taxon>
        <taxon>Actinopterygii</taxon>
        <taxon>Neopterygii</taxon>
        <taxon>Teleostei</taxon>
        <taxon>Ostariophysi</taxon>
        <taxon>Siluriformes</taxon>
        <taxon>Bagridae</taxon>
        <taxon>Hemibagrus</taxon>
    </lineage>
</organism>
<dbReference type="InterPro" id="IPR001680">
    <property type="entry name" value="WD40_rpt"/>
</dbReference>
<gene>
    <name evidence="7" type="ORF">QTP70_022872</name>
</gene>
<evidence type="ECO:0000256" key="3">
    <source>
        <dbReference type="ARBA" id="ARBA00040657"/>
    </source>
</evidence>
<dbReference type="Gene3D" id="2.130.10.10">
    <property type="entry name" value="YVTN repeat-like/Quinoprotein amine dehydrogenase"/>
    <property type="match status" value="1"/>
</dbReference>
<dbReference type="GO" id="GO:0015030">
    <property type="term" value="C:Cajal body"/>
    <property type="evidence" value="ECO:0007669"/>
    <property type="project" value="UniProtKB-SubCell"/>
</dbReference>
<dbReference type="PANTHER" id="PTHR13211">
    <property type="entry name" value="TELOMERASE CAJAL BODY PROTEIN 1"/>
    <property type="match status" value="1"/>
</dbReference>
<protein>
    <recommendedName>
        <fullName evidence="3">Telomerase Cajal body protein 1</fullName>
    </recommendedName>
    <alternativeName>
        <fullName evidence="4">WD repeat-containing protein 79</fullName>
    </alternativeName>
</protein>
<dbReference type="InterPro" id="IPR051150">
    <property type="entry name" value="SWT21/TCAB1_mRNA_Telomere"/>
</dbReference>
<evidence type="ECO:0000313" key="7">
    <source>
        <dbReference type="EMBL" id="KAK3546104.1"/>
    </source>
</evidence>
<feature type="region of interest" description="Disordered" evidence="6">
    <location>
        <begin position="261"/>
        <end position="301"/>
    </location>
</feature>
<dbReference type="PANTHER" id="PTHR13211:SF0">
    <property type="entry name" value="TELOMERASE CAJAL BODY PROTEIN 1"/>
    <property type="match status" value="1"/>
</dbReference>